<dbReference type="OrthoDB" id="6770063at2759"/>
<organism evidence="2">
    <name type="scientific">Kwoniella bestiolae CBS 10118</name>
    <dbReference type="NCBI Taxonomy" id="1296100"/>
    <lineage>
        <taxon>Eukaryota</taxon>
        <taxon>Fungi</taxon>
        <taxon>Dikarya</taxon>
        <taxon>Basidiomycota</taxon>
        <taxon>Agaricomycotina</taxon>
        <taxon>Tremellomycetes</taxon>
        <taxon>Tremellales</taxon>
        <taxon>Cryptococcaceae</taxon>
        <taxon>Kwoniella</taxon>
    </lineage>
</organism>
<feature type="chain" id="PRO_5042334620" evidence="1">
    <location>
        <begin position="22"/>
        <end position="287"/>
    </location>
</feature>
<dbReference type="VEuPathDB" id="FungiDB:I302_08593"/>
<evidence type="ECO:0000313" key="2">
    <source>
        <dbReference type="EMBL" id="OCF21814.1"/>
    </source>
</evidence>
<reference evidence="3" key="2">
    <citation type="submission" date="2013-07" db="EMBL/GenBank/DDBJ databases">
        <authorList>
            <consortium name="The Broad Institute Genome Sequencing Platform"/>
            <person name="Cuomo C."/>
            <person name="Litvintseva A."/>
            <person name="Chen Y."/>
            <person name="Heitman J."/>
            <person name="Sun S."/>
            <person name="Springer D."/>
            <person name="Dromer F."/>
            <person name="Young S.K."/>
            <person name="Zeng Q."/>
            <person name="Gargeya S."/>
            <person name="Fitzgerald M."/>
            <person name="Abouelleil A."/>
            <person name="Alvarado L."/>
            <person name="Berlin A.M."/>
            <person name="Chapman S.B."/>
            <person name="Dewar J."/>
            <person name="Goldberg J."/>
            <person name="Griggs A."/>
            <person name="Gujja S."/>
            <person name="Hansen M."/>
            <person name="Howarth C."/>
            <person name="Imamovic A."/>
            <person name="Larimer J."/>
            <person name="McCowan C."/>
            <person name="Murphy C."/>
            <person name="Pearson M."/>
            <person name="Priest M."/>
            <person name="Roberts A."/>
            <person name="Saif S."/>
            <person name="Shea T."/>
            <person name="Sykes S."/>
            <person name="Wortman J."/>
            <person name="Nusbaum C."/>
            <person name="Birren B."/>
        </authorList>
    </citation>
    <scope>NUCLEOTIDE SEQUENCE</scope>
    <source>
        <strain evidence="3">CBS 10118</strain>
    </source>
</reference>
<accession>A0A1B9FSR9</accession>
<feature type="signal peptide" evidence="1">
    <location>
        <begin position="1"/>
        <end position="21"/>
    </location>
</feature>
<evidence type="ECO:0000313" key="4">
    <source>
        <dbReference type="Proteomes" id="UP000092730"/>
    </source>
</evidence>
<dbReference type="PROSITE" id="PS50231">
    <property type="entry name" value="RICIN_B_LECTIN"/>
    <property type="match status" value="1"/>
</dbReference>
<keyword evidence="4" id="KW-1185">Reference proteome</keyword>
<dbReference type="SUPFAM" id="SSF50370">
    <property type="entry name" value="Ricin B-like lectins"/>
    <property type="match status" value="1"/>
</dbReference>
<keyword evidence="1" id="KW-0732">Signal</keyword>
<reference evidence="2" key="1">
    <citation type="submission" date="2013-07" db="EMBL/GenBank/DDBJ databases">
        <title>The Genome Sequence of Cryptococcus bestiolae CBS10118.</title>
        <authorList>
            <consortium name="The Broad Institute Genome Sequencing Platform"/>
            <person name="Cuomo C."/>
            <person name="Litvintseva A."/>
            <person name="Chen Y."/>
            <person name="Heitman J."/>
            <person name="Sun S."/>
            <person name="Springer D."/>
            <person name="Dromer F."/>
            <person name="Young S.K."/>
            <person name="Zeng Q."/>
            <person name="Gargeya S."/>
            <person name="Fitzgerald M."/>
            <person name="Abouelleil A."/>
            <person name="Alvarado L."/>
            <person name="Berlin A.M."/>
            <person name="Chapman S.B."/>
            <person name="Dewar J."/>
            <person name="Goldberg J."/>
            <person name="Griggs A."/>
            <person name="Gujja S."/>
            <person name="Hansen M."/>
            <person name="Howarth C."/>
            <person name="Imamovic A."/>
            <person name="Larimer J."/>
            <person name="McCowan C."/>
            <person name="Murphy C."/>
            <person name="Pearson M."/>
            <person name="Priest M."/>
            <person name="Roberts A."/>
            <person name="Saif S."/>
            <person name="Shea T."/>
            <person name="Sykes S."/>
            <person name="Wortman J."/>
            <person name="Nusbaum C."/>
            <person name="Birren B."/>
        </authorList>
    </citation>
    <scope>NUCLEOTIDE SEQUENCE [LARGE SCALE GENOMIC DNA]</scope>
    <source>
        <strain evidence="2">CBS 10118</strain>
    </source>
</reference>
<dbReference type="EMBL" id="KI894026">
    <property type="protein sequence ID" value="OCF21814.1"/>
    <property type="molecule type" value="Genomic_DNA"/>
</dbReference>
<name>A0A1B9FSR9_9TREE</name>
<dbReference type="InterPro" id="IPR035992">
    <property type="entry name" value="Ricin_B-like_lectins"/>
</dbReference>
<dbReference type="EMBL" id="CP144543">
    <property type="protein sequence ID" value="WVW83286.1"/>
    <property type="molecule type" value="Genomic_DNA"/>
</dbReference>
<dbReference type="GeneID" id="30212992"/>
<proteinExistence type="predicted"/>
<dbReference type="Gene3D" id="2.80.10.50">
    <property type="match status" value="1"/>
</dbReference>
<dbReference type="Proteomes" id="UP000092730">
    <property type="component" value="Chromosome 3"/>
</dbReference>
<sequence>MISTLSIVLFFLASTSTLGLGAPTSLVSRQTQSLNGWADGYYIAAVGRDKKCLGVSSNPASAGTQVVATDCQNASTWRVPILPSGGAIVHEESQLVLDIGEGGEEDQITISQPSSQPQFSWDLCHLQGFTGNSTSQIFKYGSDNRLQLSNSSGWITDRCIDFGENGPHMYGCYPDNTNQVWLIRQSPEPKNLTAGVPQGGEVAVSRSNLNFLHPQGRKDICVSAISSSAPNATQGIALTYCAGTGFSGSGYNTSHELMEWSLPGSYAGLVKLGSNNLCLEAGATIHT</sequence>
<dbReference type="KEGG" id="kbi:30212992"/>
<protein>
    <submittedName>
        <fullName evidence="2">Uncharacterized protein</fullName>
    </submittedName>
</protein>
<evidence type="ECO:0000313" key="3">
    <source>
        <dbReference type="EMBL" id="WVW83286.1"/>
    </source>
</evidence>
<reference evidence="3" key="4">
    <citation type="submission" date="2024-02" db="EMBL/GenBank/DDBJ databases">
        <title>Comparative genomics of Cryptococcus and Kwoniella reveals pathogenesis evolution and contrasting modes of karyotype evolution via chromosome fusion or intercentromeric recombination.</title>
        <authorList>
            <person name="Coelho M.A."/>
            <person name="David-Palma M."/>
            <person name="Shea T."/>
            <person name="Bowers K."/>
            <person name="McGinley-Smith S."/>
            <person name="Mohammad A.W."/>
            <person name="Gnirke A."/>
            <person name="Yurkov A.M."/>
            <person name="Nowrousian M."/>
            <person name="Sun S."/>
            <person name="Cuomo C.A."/>
            <person name="Heitman J."/>
        </authorList>
    </citation>
    <scope>NUCLEOTIDE SEQUENCE</scope>
    <source>
        <strain evidence="3">CBS 10118</strain>
    </source>
</reference>
<dbReference type="AlphaFoldDB" id="A0A1B9FSR9"/>
<gene>
    <name evidence="2" type="ORF">I302_08593</name>
    <name evidence="3" type="ORF">I302_105305</name>
</gene>
<evidence type="ECO:0000256" key="1">
    <source>
        <dbReference type="SAM" id="SignalP"/>
    </source>
</evidence>
<dbReference type="RefSeq" id="XP_019042884.1">
    <property type="nucleotide sequence ID" value="XM_019195171.1"/>
</dbReference>
<reference evidence="2" key="3">
    <citation type="submission" date="2014-01" db="EMBL/GenBank/DDBJ databases">
        <title>Evolution of pathogenesis and genome organization in the Tremellales.</title>
        <authorList>
            <person name="Cuomo C."/>
            <person name="Litvintseva A."/>
            <person name="Heitman J."/>
            <person name="Chen Y."/>
            <person name="Sun S."/>
            <person name="Springer D."/>
            <person name="Dromer F."/>
            <person name="Young S."/>
            <person name="Zeng Q."/>
            <person name="Chapman S."/>
            <person name="Gujja S."/>
            <person name="Saif S."/>
            <person name="Birren B."/>
        </authorList>
    </citation>
    <scope>NUCLEOTIDE SEQUENCE</scope>
    <source>
        <strain evidence="2">CBS 10118</strain>
    </source>
</reference>